<sequence>MLTQAEFETKLVAQLSDSDILQRYNAGDPIVIQQIRSMAAYLSLMSREIDIATLEPFIKTRDRSIIADASNKNILPTATACQHQMLINNNGNNSVSLSQGREIEDNSGGRPWRLLQSVTIAAGDSATVIAEQSTYREVSYTVPMTEVFHQAEIQLQDDMSLCVLSIFDDDTPTPNQYALQPRWMNVDIDDYAVNIVTDSLRRLFVQFGDSERAGRTAKIGEVFTFGITETYGYVDTSRLKDASLVDINNNAEQKLTIKFISGGVIRAGSDPLNINQLRVLSSYPSLYDENAVYLGNFDYLVRKKFMSRCHFISVWNENLQDRYYGATYQDINHLHVAVVAQNQDEQSSIIAEISQLIGHADNLYQDRVITETVEEKKYALTISGQLAAVHDIDSVTAQIKALLVEKYGRTTLSASRWLVNGFNKQEISTLLRNNISAFQDRISDFSLIASSDSVLPHQWLYMSAESININLERTADSIGTSWIL</sequence>
<dbReference type="EMBL" id="OANT01000002">
    <property type="protein sequence ID" value="SNX44234.1"/>
    <property type="molecule type" value="Genomic_DNA"/>
</dbReference>
<name>A0A240E647_9GAMM</name>
<reference evidence="2" key="1">
    <citation type="submission" date="2016-09" db="EMBL/GenBank/DDBJ databases">
        <authorList>
            <person name="Varghese N."/>
            <person name="Submissions S."/>
        </authorList>
    </citation>
    <scope>NUCLEOTIDE SEQUENCE [LARGE SCALE GENOMIC DNA]</scope>
    <source>
        <strain evidence="2">ANC 4466</strain>
    </source>
</reference>
<evidence type="ECO:0000313" key="2">
    <source>
        <dbReference type="Proteomes" id="UP000219042"/>
    </source>
</evidence>
<proteinExistence type="predicted"/>
<organism evidence="1 2">
    <name type="scientific">Acinetobacter puyangensis</name>
    <dbReference type="NCBI Taxonomy" id="1096779"/>
    <lineage>
        <taxon>Bacteria</taxon>
        <taxon>Pseudomonadati</taxon>
        <taxon>Pseudomonadota</taxon>
        <taxon>Gammaproteobacteria</taxon>
        <taxon>Moraxellales</taxon>
        <taxon>Moraxellaceae</taxon>
        <taxon>Acinetobacter</taxon>
    </lineage>
</organism>
<protein>
    <recommendedName>
        <fullName evidence="3">Baseplate J-like protein</fullName>
    </recommendedName>
</protein>
<evidence type="ECO:0000313" key="1">
    <source>
        <dbReference type="EMBL" id="SNX44234.1"/>
    </source>
</evidence>
<accession>A0A240E647</accession>
<dbReference type="RefSeq" id="WP_097078479.1">
    <property type="nucleotide sequence ID" value="NZ_BAABHT010000003.1"/>
</dbReference>
<dbReference type="AlphaFoldDB" id="A0A240E647"/>
<dbReference type="OrthoDB" id="6703335at2"/>
<evidence type="ECO:0008006" key="3">
    <source>
        <dbReference type="Google" id="ProtNLM"/>
    </source>
</evidence>
<gene>
    <name evidence="1" type="ORF">SAMN05421731_102395</name>
</gene>
<dbReference type="Proteomes" id="UP000219042">
    <property type="component" value="Unassembled WGS sequence"/>
</dbReference>
<keyword evidence="2" id="KW-1185">Reference proteome</keyword>